<organism evidence="1 2">
    <name type="scientific">Candidatus Woesebacteria bacterium RIFCSPHIGHO2_12_FULL_41_24</name>
    <dbReference type="NCBI Taxonomy" id="1802510"/>
    <lineage>
        <taxon>Bacteria</taxon>
        <taxon>Candidatus Woeseibacteriota</taxon>
    </lineage>
</organism>
<gene>
    <name evidence="1" type="ORF">A3E44_00285</name>
</gene>
<reference evidence="1 2" key="1">
    <citation type="journal article" date="2016" name="Nat. Commun.">
        <title>Thousands of microbial genomes shed light on interconnected biogeochemical processes in an aquifer system.</title>
        <authorList>
            <person name="Anantharaman K."/>
            <person name="Brown C.T."/>
            <person name="Hug L.A."/>
            <person name="Sharon I."/>
            <person name="Castelle C.J."/>
            <person name="Probst A.J."/>
            <person name="Thomas B.C."/>
            <person name="Singh A."/>
            <person name="Wilkins M.J."/>
            <person name="Karaoz U."/>
            <person name="Brodie E.L."/>
            <person name="Williams K.H."/>
            <person name="Hubbard S.S."/>
            <person name="Banfield J.F."/>
        </authorList>
    </citation>
    <scope>NUCLEOTIDE SEQUENCE [LARGE SCALE GENOMIC DNA]</scope>
</reference>
<accession>A0A1F8ARV0</accession>
<evidence type="ECO:0000313" key="2">
    <source>
        <dbReference type="Proteomes" id="UP000178603"/>
    </source>
</evidence>
<comment type="caution">
    <text evidence="1">The sequence shown here is derived from an EMBL/GenBank/DDBJ whole genome shotgun (WGS) entry which is preliminary data.</text>
</comment>
<dbReference type="EMBL" id="MGGW01000014">
    <property type="protein sequence ID" value="OGM54487.1"/>
    <property type="molecule type" value="Genomic_DNA"/>
</dbReference>
<protein>
    <submittedName>
        <fullName evidence="1">Uncharacterized protein</fullName>
    </submittedName>
</protein>
<dbReference type="AlphaFoldDB" id="A0A1F8ARV0"/>
<name>A0A1F8ARV0_9BACT</name>
<evidence type="ECO:0000313" key="1">
    <source>
        <dbReference type="EMBL" id="OGM54487.1"/>
    </source>
</evidence>
<proteinExistence type="predicted"/>
<sequence>MNKQIVIVILLIVGLVTFALIGLGKFIDLNLADLGVSDIQTRKLAASDVNIVRLISCQKGKISFLPSIGGSIEFDPDTFRATKGETISIVNRDSLAHEIGVSSTHIILNVNPAEYVEIDTSLLAVPGPWGITCDGINLGDKGPLLYLLEPF</sequence>
<dbReference type="Proteomes" id="UP000178603">
    <property type="component" value="Unassembled WGS sequence"/>
</dbReference>